<dbReference type="EMBL" id="JAGINY010000001">
    <property type="protein sequence ID" value="MBP2331451.1"/>
    <property type="molecule type" value="Genomic_DNA"/>
</dbReference>
<feature type="signal peptide" evidence="1">
    <location>
        <begin position="1"/>
        <end position="37"/>
    </location>
</feature>
<keyword evidence="1" id="KW-0732">Signal</keyword>
<evidence type="ECO:0000313" key="4">
    <source>
        <dbReference type="Proteomes" id="UP001519305"/>
    </source>
</evidence>
<dbReference type="Pfam" id="PF01551">
    <property type="entry name" value="Peptidase_M23"/>
    <property type="match status" value="1"/>
</dbReference>
<feature type="domain" description="M23ase beta-sheet core" evidence="2">
    <location>
        <begin position="89"/>
        <end position="185"/>
    </location>
</feature>
<evidence type="ECO:0000256" key="1">
    <source>
        <dbReference type="SAM" id="SignalP"/>
    </source>
</evidence>
<keyword evidence="3" id="KW-0378">Hydrolase</keyword>
<evidence type="ECO:0000259" key="2">
    <source>
        <dbReference type="Pfam" id="PF01551"/>
    </source>
</evidence>
<comment type="caution">
    <text evidence="3">The sequence shown here is derived from an EMBL/GenBank/DDBJ whole genome shotgun (WGS) entry which is preliminary data.</text>
</comment>
<dbReference type="PANTHER" id="PTHR21666:SF270">
    <property type="entry name" value="MUREIN HYDROLASE ACTIVATOR ENVC"/>
    <property type="match status" value="1"/>
</dbReference>
<dbReference type="InterPro" id="IPR011055">
    <property type="entry name" value="Dup_hybrid_motif"/>
</dbReference>
<feature type="chain" id="PRO_5045245763" evidence="1">
    <location>
        <begin position="38"/>
        <end position="196"/>
    </location>
</feature>
<dbReference type="InterPro" id="IPR016047">
    <property type="entry name" value="M23ase_b-sheet_dom"/>
</dbReference>
<dbReference type="GO" id="GO:0016787">
    <property type="term" value="F:hydrolase activity"/>
    <property type="evidence" value="ECO:0007669"/>
    <property type="project" value="UniProtKB-KW"/>
</dbReference>
<evidence type="ECO:0000313" key="3">
    <source>
        <dbReference type="EMBL" id="MBP2331451.1"/>
    </source>
</evidence>
<accession>A0ABS4U5I9</accession>
<reference evidence="3 4" key="1">
    <citation type="submission" date="2021-03" db="EMBL/GenBank/DDBJ databases">
        <title>Sequencing the genomes of 1000 actinobacteria strains.</title>
        <authorList>
            <person name="Klenk H.-P."/>
        </authorList>
    </citation>
    <scope>NUCLEOTIDE SEQUENCE [LARGE SCALE GENOMIC DNA]</scope>
    <source>
        <strain evidence="3 4">DSM 44506</strain>
    </source>
</reference>
<organism evidence="3 4">
    <name type="scientific">Corynebacterium freneyi</name>
    <dbReference type="NCBI Taxonomy" id="134034"/>
    <lineage>
        <taxon>Bacteria</taxon>
        <taxon>Bacillati</taxon>
        <taxon>Actinomycetota</taxon>
        <taxon>Actinomycetes</taxon>
        <taxon>Mycobacteriales</taxon>
        <taxon>Corynebacteriaceae</taxon>
        <taxon>Corynebacterium</taxon>
    </lineage>
</organism>
<dbReference type="PANTHER" id="PTHR21666">
    <property type="entry name" value="PEPTIDASE-RELATED"/>
    <property type="match status" value="1"/>
</dbReference>
<keyword evidence="4" id="KW-1185">Reference proteome</keyword>
<sequence length="196" mass="20290">MGYTGRHRKVSSLKIAKRNIAMIAAFAGIATAGSVPAAGAAPMPGVGSIVQDVVDGTFNTDMAPAAVTNTVVRPAAGELTSGYGPRWGRMHNGIDIANSVGTPIYAVMSGTVIDSGPASGFGNWIRIRHNDGSVSVYGHMETLSVSVGQTVGAGEYIAGMGNRGHSTGSHLHFEIHPDGSTPVDPEPWFAEHGIYF</sequence>
<dbReference type="SUPFAM" id="SSF51261">
    <property type="entry name" value="Duplicated hybrid motif"/>
    <property type="match status" value="1"/>
</dbReference>
<dbReference type="RefSeq" id="WP_209651634.1">
    <property type="nucleotide sequence ID" value="NZ_CP047357.1"/>
</dbReference>
<gene>
    <name evidence="3" type="ORF">JOF33_000150</name>
</gene>
<name>A0ABS4U5I9_9CORY</name>
<dbReference type="InterPro" id="IPR050570">
    <property type="entry name" value="Cell_wall_metabolism_enzyme"/>
</dbReference>
<protein>
    <submittedName>
        <fullName evidence="3">Murein DD-endopeptidase MepM/ murein hydrolase activator NlpD</fullName>
    </submittedName>
</protein>
<dbReference type="Gene3D" id="2.70.70.10">
    <property type="entry name" value="Glucose Permease (Domain IIA)"/>
    <property type="match status" value="1"/>
</dbReference>
<dbReference type="Proteomes" id="UP001519305">
    <property type="component" value="Unassembled WGS sequence"/>
</dbReference>
<proteinExistence type="predicted"/>
<dbReference type="CDD" id="cd12797">
    <property type="entry name" value="M23_peptidase"/>
    <property type="match status" value="1"/>
</dbReference>